<dbReference type="GeneID" id="85331158"/>
<evidence type="ECO:0000256" key="3">
    <source>
        <dbReference type="ARBA" id="ARBA00022723"/>
    </source>
</evidence>
<evidence type="ECO:0000256" key="2">
    <source>
        <dbReference type="ARBA" id="ARBA00006787"/>
    </source>
</evidence>
<protein>
    <submittedName>
        <fullName evidence="5">Retinal pigment epithelial membrane protein-domain-containing protein</fullName>
    </submittedName>
</protein>
<evidence type="ECO:0000256" key="1">
    <source>
        <dbReference type="ARBA" id="ARBA00001954"/>
    </source>
</evidence>
<accession>A0AA40B602</accession>
<dbReference type="RefSeq" id="XP_060301190.1">
    <property type="nucleotide sequence ID" value="XM_060447888.1"/>
</dbReference>
<dbReference type="GO" id="GO:0046872">
    <property type="term" value="F:metal ion binding"/>
    <property type="evidence" value="ECO:0007669"/>
    <property type="project" value="UniProtKB-KW"/>
</dbReference>
<name>A0AA40B602_9PEZI</name>
<comment type="similarity">
    <text evidence="2">Belongs to the carotenoid oxygenase family.</text>
</comment>
<organism evidence="5 6">
    <name type="scientific">Lasiosphaeria miniovina</name>
    <dbReference type="NCBI Taxonomy" id="1954250"/>
    <lineage>
        <taxon>Eukaryota</taxon>
        <taxon>Fungi</taxon>
        <taxon>Dikarya</taxon>
        <taxon>Ascomycota</taxon>
        <taxon>Pezizomycotina</taxon>
        <taxon>Sordariomycetes</taxon>
        <taxon>Sordariomycetidae</taxon>
        <taxon>Sordariales</taxon>
        <taxon>Lasiosphaeriaceae</taxon>
        <taxon>Lasiosphaeria</taxon>
    </lineage>
</organism>
<sequence length="379" mass="43216">MDTVGHLIWQNPDNPVKNDHAYTYTDKAWTNPYHAIQNLMIRTQLDRDGRTNGDFTTFNTFDDDALRSQQHAVSPNMRSWIFDSEADCELFFHTEVSNVVLAGWRNYPLVRQISHMKLLGSNDAESVDATYLVGPYDNMTVIVIGEMKKNLINARVWQSGNIMGNSPQEKLSKELRAYAHNYQAPQVYCFDGETLLLLQFRASKAADILLNTVKVDCWVFPREKTNVPLRYALYMLLSQGFRRFQAMNALPGPLSVGGFESVERRFFDGRLIWRDMDNNKTLDYPGGYNRSVEGEVANVEVANVEVANVEEPVFIPRRDSTTEGDGYVLALINDYAFMSSELHLLDTNDFTHALAVIKLPLRLRYGLYGNWVDAVETGK</sequence>
<keyword evidence="4" id="KW-0408">Iron</keyword>
<dbReference type="AlphaFoldDB" id="A0AA40B602"/>
<evidence type="ECO:0000313" key="5">
    <source>
        <dbReference type="EMBL" id="KAK0728335.1"/>
    </source>
</evidence>
<gene>
    <name evidence="5" type="ORF">B0T26DRAFT_869415</name>
</gene>
<dbReference type="Proteomes" id="UP001172101">
    <property type="component" value="Unassembled WGS sequence"/>
</dbReference>
<comment type="cofactor">
    <cofactor evidence="1">
        <name>Fe(2+)</name>
        <dbReference type="ChEBI" id="CHEBI:29033"/>
    </cofactor>
</comment>
<proteinExistence type="inferred from homology"/>
<comment type="caution">
    <text evidence="5">The sequence shown here is derived from an EMBL/GenBank/DDBJ whole genome shotgun (WGS) entry which is preliminary data.</text>
</comment>
<keyword evidence="3" id="KW-0479">Metal-binding</keyword>
<dbReference type="InterPro" id="IPR004294">
    <property type="entry name" value="Carotenoid_Oase"/>
</dbReference>
<keyword evidence="6" id="KW-1185">Reference proteome</keyword>
<evidence type="ECO:0000256" key="4">
    <source>
        <dbReference type="ARBA" id="ARBA00023004"/>
    </source>
</evidence>
<reference evidence="5" key="1">
    <citation type="submission" date="2023-06" db="EMBL/GenBank/DDBJ databases">
        <title>Genome-scale phylogeny and comparative genomics of the fungal order Sordariales.</title>
        <authorList>
            <consortium name="Lawrence Berkeley National Laboratory"/>
            <person name="Hensen N."/>
            <person name="Bonometti L."/>
            <person name="Westerberg I."/>
            <person name="Brannstrom I.O."/>
            <person name="Guillou S."/>
            <person name="Cros-Aarteil S."/>
            <person name="Calhoun S."/>
            <person name="Haridas S."/>
            <person name="Kuo A."/>
            <person name="Mondo S."/>
            <person name="Pangilinan J."/>
            <person name="Riley R."/>
            <person name="LaButti K."/>
            <person name="Andreopoulos B."/>
            <person name="Lipzen A."/>
            <person name="Chen C."/>
            <person name="Yanf M."/>
            <person name="Daum C."/>
            <person name="Ng V."/>
            <person name="Clum A."/>
            <person name="Steindorff A."/>
            <person name="Ohm R."/>
            <person name="Martin F."/>
            <person name="Silar P."/>
            <person name="Natvig D."/>
            <person name="Lalanne C."/>
            <person name="Gautier V."/>
            <person name="Ament-velasquez S.L."/>
            <person name="Kruys A."/>
            <person name="Hutchinson M.I."/>
            <person name="Powell A.J."/>
            <person name="Barry K."/>
            <person name="Miller A.N."/>
            <person name="Grigoriev I.V."/>
            <person name="Debuchy R."/>
            <person name="Gladieux P."/>
            <person name="Thoren M.H."/>
            <person name="Johannesson H."/>
        </authorList>
    </citation>
    <scope>NUCLEOTIDE SEQUENCE</scope>
    <source>
        <strain evidence="5">SMH2392-1A</strain>
    </source>
</reference>
<dbReference type="EMBL" id="JAUIRO010000002">
    <property type="protein sequence ID" value="KAK0728335.1"/>
    <property type="molecule type" value="Genomic_DNA"/>
</dbReference>
<evidence type="ECO:0000313" key="6">
    <source>
        <dbReference type="Proteomes" id="UP001172101"/>
    </source>
</evidence>
<dbReference type="Pfam" id="PF03055">
    <property type="entry name" value="RPE65"/>
    <property type="match status" value="1"/>
</dbReference>
<dbReference type="GO" id="GO:0016702">
    <property type="term" value="F:oxidoreductase activity, acting on single donors with incorporation of molecular oxygen, incorporation of two atoms of oxygen"/>
    <property type="evidence" value="ECO:0007669"/>
    <property type="project" value="InterPro"/>
</dbReference>